<dbReference type="Proteomes" id="UP000650467">
    <property type="component" value="Unassembled WGS sequence"/>
</dbReference>
<keyword evidence="3 9" id="KW-0489">Methyltransferase</keyword>
<feature type="active site" evidence="9">
    <location>
        <position position="192"/>
    </location>
</feature>
<evidence type="ECO:0000256" key="2">
    <source>
        <dbReference type="ARBA" id="ARBA00022555"/>
    </source>
</evidence>
<evidence type="ECO:0000256" key="10">
    <source>
        <dbReference type="SAM" id="MobiDB-lite"/>
    </source>
</evidence>
<protein>
    <recommendedName>
        <fullName evidence="9">tRNA (guanine-N(7)-)-methyltransferase</fullName>
        <ecNumber evidence="9">2.1.1.33</ecNumber>
    </recommendedName>
    <alternativeName>
        <fullName evidence="9">tRNA (guanine(46)-N(7))-methyltransferase</fullName>
    </alternativeName>
    <alternativeName>
        <fullName evidence="9">tRNA(m7G46)-methyltransferase</fullName>
    </alternativeName>
</protein>
<comment type="similarity">
    <text evidence="9">Belongs to the class I-like SAM-binding methyltransferase superfamily. TrmB family.</text>
</comment>
<keyword evidence="5 9" id="KW-0949">S-adenosyl-L-methionine</keyword>
<evidence type="ECO:0000256" key="3">
    <source>
        <dbReference type="ARBA" id="ARBA00022603"/>
    </source>
</evidence>
<keyword evidence="7 9" id="KW-0694">RNA-binding</keyword>
<accession>A0A835TLZ1</accession>
<feature type="region of interest" description="Disordered" evidence="10">
    <location>
        <begin position="1"/>
        <end position="56"/>
    </location>
</feature>
<evidence type="ECO:0000256" key="8">
    <source>
        <dbReference type="ARBA" id="ARBA00023242"/>
    </source>
</evidence>
<feature type="binding site" evidence="9">
    <location>
        <position position="189"/>
    </location>
    <ligand>
        <name>S-adenosyl-L-methionine</name>
        <dbReference type="ChEBI" id="CHEBI:59789"/>
    </ligand>
</feature>
<dbReference type="InterPro" id="IPR029063">
    <property type="entry name" value="SAM-dependent_MTases_sf"/>
</dbReference>
<name>A0A835TLZ1_CHLIN</name>
<evidence type="ECO:0000256" key="5">
    <source>
        <dbReference type="ARBA" id="ARBA00022691"/>
    </source>
</evidence>
<comment type="catalytic activity">
    <reaction evidence="1 9">
        <text>guanosine(46) in tRNA + S-adenosyl-L-methionine = N(7)-methylguanosine(46) in tRNA + S-adenosyl-L-homocysteine</text>
        <dbReference type="Rhea" id="RHEA:42708"/>
        <dbReference type="Rhea" id="RHEA-COMP:10188"/>
        <dbReference type="Rhea" id="RHEA-COMP:10189"/>
        <dbReference type="ChEBI" id="CHEBI:57856"/>
        <dbReference type="ChEBI" id="CHEBI:59789"/>
        <dbReference type="ChEBI" id="CHEBI:74269"/>
        <dbReference type="ChEBI" id="CHEBI:74480"/>
        <dbReference type="EC" id="2.1.1.33"/>
    </reaction>
</comment>
<dbReference type="CDD" id="cd02440">
    <property type="entry name" value="AdoMet_MTases"/>
    <property type="match status" value="1"/>
</dbReference>
<dbReference type="OrthoDB" id="47276at2759"/>
<proteinExistence type="inferred from homology"/>
<feature type="binding site" evidence="9">
    <location>
        <begin position="267"/>
        <end position="269"/>
    </location>
    <ligand>
        <name>S-adenosyl-L-methionine</name>
        <dbReference type="ChEBI" id="CHEBI:59789"/>
    </ligand>
</feature>
<dbReference type="GO" id="GO:0043527">
    <property type="term" value="C:tRNA methyltransferase complex"/>
    <property type="evidence" value="ECO:0007669"/>
    <property type="project" value="TreeGrafter"/>
</dbReference>
<reference evidence="11" key="1">
    <citation type="journal article" date="2020" name="bioRxiv">
        <title>Comparative genomics of Chlamydomonas.</title>
        <authorList>
            <person name="Craig R.J."/>
            <person name="Hasan A.R."/>
            <person name="Ness R.W."/>
            <person name="Keightley P.D."/>
        </authorList>
    </citation>
    <scope>NUCLEOTIDE SEQUENCE</scope>
    <source>
        <strain evidence="11">SAG 7.73</strain>
    </source>
</reference>
<dbReference type="InterPro" id="IPR003358">
    <property type="entry name" value="tRNA_(Gua-N-7)_MeTrfase_Trmb"/>
</dbReference>
<dbReference type="InterPro" id="IPR025763">
    <property type="entry name" value="Trm8_euk"/>
</dbReference>
<organism evidence="11 12">
    <name type="scientific">Chlamydomonas incerta</name>
    <dbReference type="NCBI Taxonomy" id="51695"/>
    <lineage>
        <taxon>Eukaryota</taxon>
        <taxon>Viridiplantae</taxon>
        <taxon>Chlorophyta</taxon>
        <taxon>core chlorophytes</taxon>
        <taxon>Chlorophyceae</taxon>
        <taxon>CS clade</taxon>
        <taxon>Chlamydomonadales</taxon>
        <taxon>Chlamydomonadaceae</taxon>
        <taxon>Chlamydomonas</taxon>
    </lineage>
</organism>
<dbReference type="NCBIfam" id="TIGR00091">
    <property type="entry name" value="tRNA (guanosine(46)-N7)-methyltransferase TrmB"/>
    <property type="match status" value="1"/>
</dbReference>
<keyword evidence="8 9" id="KW-0539">Nucleus</keyword>
<evidence type="ECO:0000313" key="11">
    <source>
        <dbReference type="EMBL" id="KAG2441141.1"/>
    </source>
</evidence>
<feature type="binding site" evidence="9">
    <location>
        <begin position="136"/>
        <end position="137"/>
    </location>
    <ligand>
        <name>S-adenosyl-L-methionine</name>
        <dbReference type="ChEBI" id="CHEBI:59789"/>
    </ligand>
</feature>
<dbReference type="FunFam" id="3.40.50.150:FF:000309">
    <property type="entry name" value="tRNA (guanine-N(7)-)-methyltransferase"/>
    <property type="match status" value="1"/>
</dbReference>
<sequence length="294" mass="32550">MSPKRQREEGGAAEGDKGEKGPKPQKEEVAHPRKRFYRARAHSNPLNDASFDVPTRPEDYDWSDHFPEVMAEWRERQAAAAGAGAGADAPGGAEGAAAAGAEEAPAVRFVDIGCGFGGLLMKLATHYPDTLMLGMEIRDKVTAYVRERIAALRRESPGSYRNASVLRTNAMKYLPNFFKKGQLTKMFFLFPDPHFKAANHRRRIINTQLLTEYGHLLAPGGWLYTISDVPELGEWMKSKLDAHPLFERVSEEELAADVAAGLLALSSEEGQKVARNGGATYRNVYRRLAQPRPQ</sequence>
<dbReference type="Pfam" id="PF02390">
    <property type="entry name" value="Methyltransf_4"/>
    <property type="match status" value="1"/>
</dbReference>
<dbReference type="UniPathway" id="UPA00989"/>
<feature type="binding site" evidence="9">
    <location>
        <begin position="169"/>
        <end position="170"/>
    </location>
    <ligand>
        <name>S-adenosyl-L-methionine</name>
        <dbReference type="ChEBI" id="CHEBI:59789"/>
    </ligand>
</feature>
<dbReference type="EMBL" id="JAEHOC010000006">
    <property type="protein sequence ID" value="KAG2441141.1"/>
    <property type="molecule type" value="Genomic_DNA"/>
</dbReference>
<evidence type="ECO:0000256" key="6">
    <source>
        <dbReference type="ARBA" id="ARBA00022694"/>
    </source>
</evidence>
<keyword evidence="2 9" id="KW-0820">tRNA-binding</keyword>
<comment type="pathway">
    <text evidence="9">tRNA modification; N(7)-methylguanine-tRNA biosynthesis.</text>
</comment>
<keyword evidence="6 9" id="KW-0819">tRNA processing</keyword>
<keyword evidence="4 9" id="KW-0808">Transferase</keyword>
<evidence type="ECO:0000256" key="7">
    <source>
        <dbReference type="ARBA" id="ARBA00022884"/>
    </source>
</evidence>
<comment type="subcellular location">
    <subcellularLocation>
        <location evidence="9">Nucleus</location>
    </subcellularLocation>
</comment>
<gene>
    <name evidence="11" type="ORF">HXX76_003993</name>
</gene>
<dbReference type="AlphaFoldDB" id="A0A835TLZ1"/>
<dbReference type="Gene3D" id="3.40.50.150">
    <property type="entry name" value="Vaccinia Virus protein VP39"/>
    <property type="match status" value="1"/>
</dbReference>
<dbReference type="EC" id="2.1.1.33" evidence="9"/>
<dbReference type="PANTHER" id="PTHR23417:SF16">
    <property type="entry name" value="TRNA (GUANINE-N(7)-)-METHYLTRANSFERASE"/>
    <property type="match status" value="1"/>
</dbReference>
<evidence type="ECO:0000256" key="4">
    <source>
        <dbReference type="ARBA" id="ARBA00022679"/>
    </source>
</evidence>
<evidence type="ECO:0000256" key="9">
    <source>
        <dbReference type="HAMAP-Rule" id="MF_03055"/>
    </source>
</evidence>
<dbReference type="PANTHER" id="PTHR23417">
    <property type="entry name" value="3-DEOXY-D-MANNO-OCTULOSONIC-ACID TRANSFERASE/TRNA GUANINE-N 7 - -METHYLTRANSFERASE"/>
    <property type="match status" value="1"/>
</dbReference>
<dbReference type="GO" id="GO:0008176">
    <property type="term" value="F:tRNA (guanine(46)-N7)-methyltransferase activity"/>
    <property type="evidence" value="ECO:0007669"/>
    <property type="project" value="UniProtKB-UniRule"/>
</dbReference>
<evidence type="ECO:0000256" key="1">
    <source>
        <dbReference type="ARBA" id="ARBA00000142"/>
    </source>
</evidence>
<dbReference type="PROSITE" id="PS51625">
    <property type="entry name" value="SAM_MT_TRMB"/>
    <property type="match status" value="1"/>
</dbReference>
<dbReference type="HAMAP" id="MF_03055">
    <property type="entry name" value="tRNA_methyltr_TrmB_euk"/>
    <property type="match status" value="1"/>
</dbReference>
<feature type="compositionally biased region" description="Basic residues" evidence="10">
    <location>
        <begin position="32"/>
        <end position="41"/>
    </location>
</feature>
<dbReference type="SUPFAM" id="SSF53335">
    <property type="entry name" value="S-adenosyl-L-methionine-dependent methyltransferases"/>
    <property type="match status" value="1"/>
</dbReference>
<comment type="function">
    <text evidence="9">Catalyzes the formation of N(7)-methylguanine at position 46 (m7G46) in tRNA.</text>
</comment>
<evidence type="ECO:0000313" key="12">
    <source>
        <dbReference type="Proteomes" id="UP000650467"/>
    </source>
</evidence>
<comment type="caution">
    <text evidence="11">The sequence shown here is derived from an EMBL/GenBank/DDBJ whole genome shotgun (WGS) entry which is preliminary data.</text>
</comment>
<dbReference type="GO" id="GO:0005634">
    <property type="term" value="C:nucleus"/>
    <property type="evidence" value="ECO:0007669"/>
    <property type="project" value="UniProtKB-SubCell"/>
</dbReference>
<feature type="compositionally biased region" description="Basic and acidic residues" evidence="10">
    <location>
        <begin position="1"/>
        <end position="31"/>
    </location>
</feature>
<feature type="binding site" evidence="9">
    <location>
        <position position="113"/>
    </location>
    <ligand>
        <name>S-adenosyl-L-methionine</name>
        <dbReference type="ChEBI" id="CHEBI:59789"/>
    </ligand>
</feature>
<keyword evidence="12" id="KW-1185">Reference proteome</keyword>
<dbReference type="GO" id="GO:0000049">
    <property type="term" value="F:tRNA binding"/>
    <property type="evidence" value="ECO:0007669"/>
    <property type="project" value="UniProtKB-UniRule"/>
</dbReference>